<reference evidence="1 2" key="1">
    <citation type="submission" date="2018-04" db="EMBL/GenBank/DDBJ databases">
        <title>Novel species isolated from glacier.</title>
        <authorList>
            <person name="Liu Q."/>
            <person name="Xin Y.-H."/>
        </authorList>
    </citation>
    <scope>NUCLEOTIDE SEQUENCE [LARGE SCALE GENOMIC DNA]</scope>
    <source>
        <strain evidence="1 2">GT1R17</strain>
    </source>
</reference>
<comment type="caution">
    <text evidence="1">The sequence shown here is derived from an EMBL/GenBank/DDBJ whole genome shotgun (WGS) entry which is preliminary data.</text>
</comment>
<gene>
    <name evidence="1" type="ORF">CJD38_01930</name>
</gene>
<name>A0A2T5MJY2_9GAMM</name>
<dbReference type="EMBL" id="QANS01000001">
    <property type="protein sequence ID" value="PTU32896.1"/>
    <property type="molecule type" value="Genomic_DNA"/>
</dbReference>
<organism evidence="1 2">
    <name type="scientific">Stenotrophobium rhamnosiphilum</name>
    <dbReference type="NCBI Taxonomy" id="2029166"/>
    <lineage>
        <taxon>Bacteria</taxon>
        <taxon>Pseudomonadati</taxon>
        <taxon>Pseudomonadota</taxon>
        <taxon>Gammaproteobacteria</taxon>
        <taxon>Nevskiales</taxon>
        <taxon>Nevskiaceae</taxon>
        <taxon>Stenotrophobium</taxon>
    </lineage>
</organism>
<dbReference type="Proteomes" id="UP000244248">
    <property type="component" value="Unassembled WGS sequence"/>
</dbReference>
<dbReference type="AlphaFoldDB" id="A0A2T5MJY2"/>
<accession>A0A2T5MJY2</accession>
<protein>
    <submittedName>
        <fullName evidence="1">Uncharacterized protein</fullName>
    </submittedName>
</protein>
<keyword evidence="2" id="KW-1185">Reference proteome</keyword>
<sequence>MSCKLQIASHKPLKLVVRWRCFMPQCNKDLIQQEESMLKSTAIFVGSHPTLGICLIPALPRPNFCERRVARAAYE</sequence>
<proteinExistence type="predicted"/>
<evidence type="ECO:0000313" key="1">
    <source>
        <dbReference type="EMBL" id="PTU32896.1"/>
    </source>
</evidence>
<evidence type="ECO:0000313" key="2">
    <source>
        <dbReference type="Proteomes" id="UP000244248"/>
    </source>
</evidence>